<keyword evidence="4" id="KW-0804">Transcription</keyword>
<gene>
    <name evidence="6" type="ORF">E4O92_08220</name>
</gene>
<dbReference type="InterPro" id="IPR005119">
    <property type="entry name" value="LysR_subst-bd"/>
</dbReference>
<protein>
    <submittedName>
        <fullName evidence="6">LysR family transcriptional regulator</fullName>
    </submittedName>
</protein>
<dbReference type="InterPro" id="IPR000847">
    <property type="entry name" value="LysR_HTH_N"/>
</dbReference>
<dbReference type="RefSeq" id="WP_135189282.1">
    <property type="nucleotide sequence ID" value="NZ_SPUM01000047.1"/>
</dbReference>
<dbReference type="SUPFAM" id="SSF53850">
    <property type="entry name" value="Periplasmic binding protein-like II"/>
    <property type="match status" value="1"/>
</dbReference>
<dbReference type="PANTHER" id="PTHR30419">
    <property type="entry name" value="HTH-TYPE TRANSCRIPTIONAL REGULATOR YBHD"/>
    <property type="match status" value="1"/>
</dbReference>
<organism evidence="6 7">
    <name type="scientific">Massilia horti</name>
    <dbReference type="NCBI Taxonomy" id="2562153"/>
    <lineage>
        <taxon>Bacteria</taxon>
        <taxon>Pseudomonadati</taxon>
        <taxon>Pseudomonadota</taxon>
        <taxon>Betaproteobacteria</taxon>
        <taxon>Burkholderiales</taxon>
        <taxon>Oxalobacteraceae</taxon>
        <taxon>Telluria group</taxon>
        <taxon>Massilia</taxon>
    </lineage>
</organism>
<dbReference type="SUPFAM" id="SSF46785">
    <property type="entry name" value="Winged helix' DNA-binding domain"/>
    <property type="match status" value="1"/>
</dbReference>
<proteinExistence type="inferred from homology"/>
<dbReference type="PRINTS" id="PR00039">
    <property type="entry name" value="HTHLYSR"/>
</dbReference>
<accession>A0A4Y9T4R5</accession>
<dbReference type="GO" id="GO:0005829">
    <property type="term" value="C:cytosol"/>
    <property type="evidence" value="ECO:0007669"/>
    <property type="project" value="TreeGrafter"/>
</dbReference>
<keyword evidence="7" id="KW-1185">Reference proteome</keyword>
<name>A0A4Y9T4R5_9BURK</name>
<dbReference type="OrthoDB" id="5914299at2"/>
<evidence type="ECO:0000256" key="2">
    <source>
        <dbReference type="ARBA" id="ARBA00023015"/>
    </source>
</evidence>
<evidence type="ECO:0000256" key="4">
    <source>
        <dbReference type="ARBA" id="ARBA00023163"/>
    </source>
</evidence>
<keyword evidence="2" id="KW-0805">Transcription regulation</keyword>
<dbReference type="PANTHER" id="PTHR30419:SF8">
    <property type="entry name" value="NITROGEN ASSIMILATION TRANSCRIPTIONAL ACTIVATOR-RELATED"/>
    <property type="match status" value="1"/>
</dbReference>
<evidence type="ECO:0000313" key="7">
    <source>
        <dbReference type="Proteomes" id="UP000297258"/>
    </source>
</evidence>
<dbReference type="InterPro" id="IPR036388">
    <property type="entry name" value="WH-like_DNA-bd_sf"/>
</dbReference>
<reference evidence="6 7" key="1">
    <citation type="submission" date="2019-03" db="EMBL/GenBank/DDBJ databases">
        <title>Draft genome of Massilia hortus sp. nov., a novel bacterial species of the Oxalobacteraceae family.</title>
        <authorList>
            <person name="Peta V."/>
            <person name="Raths R."/>
            <person name="Bucking H."/>
        </authorList>
    </citation>
    <scope>NUCLEOTIDE SEQUENCE [LARGE SCALE GENOMIC DNA]</scope>
    <source>
        <strain evidence="6 7">ONC3</strain>
    </source>
</reference>
<dbReference type="Gene3D" id="1.10.10.10">
    <property type="entry name" value="Winged helix-like DNA-binding domain superfamily/Winged helix DNA-binding domain"/>
    <property type="match status" value="1"/>
</dbReference>
<sequence length="316" mass="34849">MAKLDWYIKANLKPRHMQLLVALDNFRHFGQAAQYLNVSQPAISKSLAEIETGLGFSLFERSPRGLRLTPHGECLVRYSRTILAELAHARDELHAISNGVVNRVAVGMLPGISLTLMPKVISKLKETSPETAVITREAQMDALRALLRTGEIDLIVGLMPDRSQAHDVDSQTLYKDPMILAVGQQHAPENIDTIGWKALEDYLWIMPPIGSLVREPIELILEQNEIPFPANHVESISVILNVGVLQSTRAVGFLPTEVVKQFRSYGQLIGLPLSLPTLAYEVGAMWSKERALSPGAERMLRILEETVVGLPGAAAT</sequence>
<dbReference type="Proteomes" id="UP000297258">
    <property type="component" value="Unassembled WGS sequence"/>
</dbReference>
<feature type="domain" description="HTH lysR-type" evidence="5">
    <location>
        <begin position="12"/>
        <end position="69"/>
    </location>
</feature>
<dbReference type="GO" id="GO:0003677">
    <property type="term" value="F:DNA binding"/>
    <property type="evidence" value="ECO:0007669"/>
    <property type="project" value="UniProtKB-KW"/>
</dbReference>
<comment type="caution">
    <text evidence="6">The sequence shown here is derived from an EMBL/GenBank/DDBJ whole genome shotgun (WGS) entry which is preliminary data.</text>
</comment>
<dbReference type="InterPro" id="IPR050950">
    <property type="entry name" value="HTH-type_LysR_regulators"/>
</dbReference>
<dbReference type="FunFam" id="1.10.10.10:FF:000001">
    <property type="entry name" value="LysR family transcriptional regulator"/>
    <property type="match status" value="1"/>
</dbReference>
<dbReference type="EMBL" id="SPUM01000047">
    <property type="protein sequence ID" value="TFW32901.1"/>
    <property type="molecule type" value="Genomic_DNA"/>
</dbReference>
<keyword evidence="3" id="KW-0238">DNA-binding</keyword>
<evidence type="ECO:0000259" key="5">
    <source>
        <dbReference type="PROSITE" id="PS50931"/>
    </source>
</evidence>
<dbReference type="AlphaFoldDB" id="A0A4Y9T4R5"/>
<dbReference type="InterPro" id="IPR036390">
    <property type="entry name" value="WH_DNA-bd_sf"/>
</dbReference>
<dbReference type="Pfam" id="PF00126">
    <property type="entry name" value="HTH_1"/>
    <property type="match status" value="1"/>
</dbReference>
<evidence type="ECO:0000313" key="6">
    <source>
        <dbReference type="EMBL" id="TFW32901.1"/>
    </source>
</evidence>
<dbReference type="PROSITE" id="PS50931">
    <property type="entry name" value="HTH_LYSR"/>
    <property type="match status" value="1"/>
</dbReference>
<evidence type="ECO:0000256" key="1">
    <source>
        <dbReference type="ARBA" id="ARBA00009437"/>
    </source>
</evidence>
<dbReference type="GO" id="GO:0003700">
    <property type="term" value="F:DNA-binding transcription factor activity"/>
    <property type="evidence" value="ECO:0007669"/>
    <property type="project" value="InterPro"/>
</dbReference>
<dbReference type="Pfam" id="PF03466">
    <property type="entry name" value="LysR_substrate"/>
    <property type="match status" value="1"/>
</dbReference>
<comment type="similarity">
    <text evidence="1">Belongs to the LysR transcriptional regulatory family.</text>
</comment>
<dbReference type="Gene3D" id="3.40.190.10">
    <property type="entry name" value="Periplasmic binding protein-like II"/>
    <property type="match status" value="2"/>
</dbReference>
<evidence type="ECO:0000256" key="3">
    <source>
        <dbReference type="ARBA" id="ARBA00023125"/>
    </source>
</evidence>